<dbReference type="InterPro" id="IPR019554">
    <property type="entry name" value="Soluble_ligand-bd"/>
</dbReference>
<dbReference type="InterPro" id="IPR037225">
    <property type="entry name" value="Nuo51_FMN-bd_sf"/>
</dbReference>
<dbReference type="PROSITE" id="PS51379">
    <property type="entry name" value="4FE4S_FER_2"/>
    <property type="match status" value="2"/>
</dbReference>
<feature type="binding site" evidence="8">
    <location>
        <position position="421"/>
    </location>
    <ligand>
        <name>[4Fe-4S] cluster</name>
        <dbReference type="ChEBI" id="CHEBI:49883"/>
        <label>2</label>
    </ligand>
</feature>
<feature type="binding site" evidence="8">
    <location>
        <position position="385"/>
    </location>
    <ligand>
        <name>[4Fe-4S] cluster</name>
        <dbReference type="ChEBI" id="CHEBI:49883"/>
        <label>1</label>
    </ligand>
</feature>
<sequence>MASNQLQKIIKAKIWKFFGGIKPKEMKDTSDCKIEDLGLPSIICIPIDRHLGKDGEILVNVGDHVKKGQPLTRASGRLVPVHASTSGTINAISKEVLPHPSGYTGLCITIKPDGNDESVDLEPMKDWELKSSRELLERIHNYGVEGLGGAQFQTDFKIKSALEDSKTGCNVLIINGAECEPVITCDDRIMQEQASDIALGIKIIKKILNPKITIVAIEDNKPHAISAMQSACDGIADIRVIPTKYPSGAARNLIKIITGIEIPYSVHTSECGIVVNNVGTVLSVKEAVVDGIPVISRVVTVAGQSMKKTGNVRVRLGTSVRFVLSNCHLYPEFHQRIILGGPMMGFTLPTIDVPITKSANCILAPTVNEIPLLRQQSNCIRCGRCARVCPSRLVPYQMYNQSKAKNHAACLKAGIRDCTLCGACAYVCPSYIPLTSQFRYEQAVEMHIRDAERRNQIAKQRMQQKEERLKAEALERQAKKEAALARIKAQKEAEANMTPEELAVARAKALEEAKAKARERKEAILAQKQQQAKAGVDDASNIKRLKDNQDKAIAIAKHQGHIEKPAAVSEIPENTIEQQVANAQLEEKKILPQALKKGATVRLEELTVTYHEAAKTETAEPKLVGLPPDDRLHNPEPKKVIPSVLMSAQEDKKEVNILPDIFRKKNITFKKII</sequence>
<reference evidence="12" key="1">
    <citation type="submission" date="2017-02" db="EMBL/GenBank/DDBJ databases">
        <authorList>
            <person name="Varghese N."/>
            <person name="Submissions S."/>
        </authorList>
    </citation>
    <scope>NUCLEOTIDE SEQUENCE [LARGE SCALE GENOMIC DNA]</scope>
    <source>
        <strain evidence="12">DSM 3072</strain>
    </source>
</reference>
<dbReference type="SUPFAM" id="SSF46548">
    <property type="entry name" value="alpha-helical ferredoxin"/>
    <property type="match status" value="1"/>
</dbReference>
<gene>
    <name evidence="8" type="primary">rnfC</name>
    <name evidence="11" type="ORF">SAMN02745213_01234</name>
</gene>
<evidence type="ECO:0000256" key="3">
    <source>
        <dbReference type="ARBA" id="ARBA00022723"/>
    </source>
</evidence>
<evidence type="ECO:0000313" key="11">
    <source>
        <dbReference type="EMBL" id="SKA62297.1"/>
    </source>
</evidence>
<evidence type="ECO:0000256" key="9">
    <source>
        <dbReference type="SAM" id="Coils"/>
    </source>
</evidence>
<organism evidence="11 12">
    <name type="scientific">Succinivibrio dextrinosolvens DSM 3072</name>
    <dbReference type="NCBI Taxonomy" id="1123324"/>
    <lineage>
        <taxon>Bacteria</taxon>
        <taxon>Pseudomonadati</taxon>
        <taxon>Pseudomonadota</taxon>
        <taxon>Gammaproteobacteria</taxon>
        <taxon>Aeromonadales</taxon>
        <taxon>Succinivibrionaceae</taxon>
        <taxon>Succinivibrio</taxon>
    </lineage>
</organism>
<keyword evidence="8" id="KW-0472">Membrane</keyword>
<dbReference type="Pfam" id="PF12838">
    <property type="entry name" value="Fer4_7"/>
    <property type="match status" value="1"/>
</dbReference>
<feature type="binding site" evidence="8">
    <location>
        <position position="379"/>
    </location>
    <ligand>
        <name>[4Fe-4S] cluster</name>
        <dbReference type="ChEBI" id="CHEBI:49883"/>
        <label>1</label>
    </ligand>
</feature>
<dbReference type="InterPro" id="IPR026902">
    <property type="entry name" value="RnfC_N"/>
</dbReference>
<dbReference type="HAMAP" id="MF_00461">
    <property type="entry name" value="RsxC_RnfC"/>
    <property type="match status" value="1"/>
</dbReference>
<feature type="binding site" evidence="8">
    <location>
        <position position="424"/>
    </location>
    <ligand>
        <name>[4Fe-4S] cluster</name>
        <dbReference type="ChEBI" id="CHEBI:49883"/>
        <label>2</label>
    </ligand>
</feature>
<dbReference type="RefSeq" id="WP_078928720.1">
    <property type="nucleotide sequence ID" value="NZ_FUXX01000018.1"/>
</dbReference>
<dbReference type="NCBIfam" id="TIGR01945">
    <property type="entry name" value="rnfC"/>
    <property type="match status" value="1"/>
</dbReference>
<keyword evidence="8" id="KW-0997">Cell inner membrane</keyword>
<dbReference type="Pfam" id="PF01512">
    <property type="entry name" value="Complex1_51K"/>
    <property type="match status" value="1"/>
</dbReference>
<proteinExistence type="inferred from homology"/>
<evidence type="ECO:0000256" key="7">
    <source>
        <dbReference type="ARBA" id="ARBA00023014"/>
    </source>
</evidence>
<feature type="domain" description="4Fe-4S ferredoxin-type" evidence="10">
    <location>
        <begin position="369"/>
        <end position="399"/>
    </location>
</feature>
<dbReference type="Pfam" id="PF13375">
    <property type="entry name" value="RnfC_N"/>
    <property type="match status" value="1"/>
</dbReference>
<dbReference type="Proteomes" id="UP000242432">
    <property type="component" value="Unassembled WGS sequence"/>
</dbReference>
<keyword evidence="3 8" id="KW-0479">Metal-binding</keyword>
<keyword evidence="5 8" id="KW-0249">Electron transport</keyword>
<comment type="cofactor">
    <cofactor evidence="8">
        <name>[4Fe-4S] cluster</name>
        <dbReference type="ChEBI" id="CHEBI:49883"/>
    </cofactor>
    <text evidence="8">Binds 2 [4Fe-4S] clusters per subunit.</text>
</comment>
<evidence type="ECO:0000256" key="4">
    <source>
        <dbReference type="ARBA" id="ARBA00022737"/>
    </source>
</evidence>
<dbReference type="GO" id="GO:0046872">
    <property type="term" value="F:metal ion binding"/>
    <property type="evidence" value="ECO:0007669"/>
    <property type="project" value="UniProtKB-KW"/>
</dbReference>
<dbReference type="GO" id="GO:0051539">
    <property type="term" value="F:4 iron, 4 sulfur cluster binding"/>
    <property type="evidence" value="ECO:0007669"/>
    <property type="project" value="UniProtKB-KW"/>
</dbReference>
<keyword evidence="4 8" id="KW-0677">Repeat</keyword>
<dbReference type="AlphaFoldDB" id="A0A1T4VBK5"/>
<comment type="subcellular location">
    <subcellularLocation>
        <location evidence="8">Cell inner membrane</location>
        <topology evidence="8">Peripheral membrane protein</topology>
    </subcellularLocation>
</comment>
<accession>A0A1T4VBK5</accession>
<feature type="domain" description="4Fe-4S ferredoxin-type" evidence="10">
    <location>
        <begin position="407"/>
        <end position="437"/>
    </location>
</feature>
<dbReference type="PANTHER" id="PTHR43034">
    <property type="entry name" value="ION-TRANSLOCATING OXIDOREDUCTASE COMPLEX SUBUNIT C"/>
    <property type="match status" value="1"/>
</dbReference>
<feature type="binding site" evidence="8">
    <location>
        <position position="382"/>
    </location>
    <ligand>
        <name>[4Fe-4S] cluster</name>
        <dbReference type="ChEBI" id="CHEBI:49883"/>
        <label>1</label>
    </ligand>
</feature>
<evidence type="ECO:0000256" key="5">
    <source>
        <dbReference type="ARBA" id="ARBA00022982"/>
    </source>
</evidence>
<keyword evidence="8" id="KW-1003">Cell membrane</keyword>
<keyword evidence="2 8" id="KW-0004">4Fe-4S</keyword>
<feature type="binding site" evidence="8">
    <location>
        <position position="418"/>
    </location>
    <ligand>
        <name>[4Fe-4S] cluster</name>
        <dbReference type="ChEBI" id="CHEBI:49883"/>
        <label>2</label>
    </ligand>
</feature>
<evidence type="ECO:0000256" key="1">
    <source>
        <dbReference type="ARBA" id="ARBA00022448"/>
    </source>
</evidence>
<dbReference type="STRING" id="83771.SAMN02910357_02234"/>
<dbReference type="EC" id="7.-.-.-" evidence="8"/>
<keyword evidence="9" id="KW-0175">Coiled coil</keyword>
<protein>
    <recommendedName>
        <fullName evidence="8">Ion-translocating oxidoreductase complex subunit C</fullName>
        <ecNumber evidence="8">7.-.-.-</ecNumber>
    </recommendedName>
    <alternativeName>
        <fullName evidence="8">Rnf electron transport complex subunit C</fullName>
    </alternativeName>
</protein>
<dbReference type="Gene3D" id="3.30.70.20">
    <property type="match status" value="1"/>
</dbReference>
<dbReference type="CDD" id="cd06503">
    <property type="entry name" value="ATP-synt_Fo_b"/>
    <property type="match status" value="1"/>
</dbReference>
<comment type="similarity">
    <text evidence="8">Belongs to the 4Fe4S bacterial-type ferredoxin family. RnfC subfamily.</text>
</comment>
<dbReference type="Gene3D" id="3.40.50.11540">
    <property type="entry name" value="NADH-ubiquinone oxidoreductase 51kDa subunit"/>
    <property type="match status" value="1"/>
</dbReference>
<dbReference type="NCBIfam" id="NF003454">
    <property type="entry name" value="PRK05035.1"/>
    <property type="match status" value="1"/>
</dbReference>
<dbReference type="GO" id="GO:0009055">
    <property type="term" value="F:electron transfer activity"/>
    <property type="evidence" value="ECO:0007669"/>
    <property type="project" value="InterPro"/>
</dbReference>
<evidence type="ECO:0000313" key="12">
    <source>
        <dbReference type="Proteomes" id="UP000242432"/>
    </source>
</evidence>
<feature type="binding site" evidence="8">
    <location>
        <position position="389"/>
    </location>
    <ligand>
        <name>[4Fe-4S] cluster</name>
        <dbReference type="ChEBI" id="CHEBI:49883"/>
        <label>2</label>
    </ligand>
</feature>
<dbReference type="Pfam" id="PF10531">
    <property type="entry name" value="SLBB"/>
    <property type="match status" value="1"/>
</dbReference>
<keyword evidence="7 8" id="KW-0411">Iron-sulfur</keyword>
<dbReference type="PANTHER" id="PTHR43034:SF2">
    <property type="entry name" value="ION-TRANSLOCATING OXIDOREDUCTASE COMPLEX SUBUNIT C"/>
    <property type="match status" value="1"/>
</dbReference>
<dbReference type="PROSITE" id="PS00198">
    <property type="entry name" value="4FE4S_FER_1"/>
    <property type="match status" value="1"/>
</dbReference>
<feature type="coiled-coil region" evidence="9">
    <location>
        <begin position="448"/>
        <end position="530"/>
    </location>
</feature>
<keyword evidence="12" id="KW-1185">Reference proteome</keyword>
<dbReference type="GO" id="GO:0005886">
    <property type="term" value="C:plasma membrane"/>
    <property type="evidence" value="ECO:0007669"/>
    <property type="project" value="UniProtKB-SubCell"/>
</dbReference>
<dbReference type="SUPFAM" id="SSF142019">
    <property type="entry name" value="Nqo1 FMN-binding domain-like"/>
    <property type="match status" value="1"/>
</dbReference>
<keyword evidence="6 8" id="KW-0408">Iron</keyword>
<keyword evidence="1 8" id="KW-0813">Transport</keyword>
<evidence type="ECO:0000259" key="10">
    <source>
        <dbReference type="PROSITE" id="PS51379"/>
    </source>
</evidence>
<keyword evidence="8" id="KW-1278">Translocase</keyword>
<evidence type="ECO:0000256" key="2">
    <source>
        <dbReference type="ARBA" id="ARBA00022485"/>
    </source>
</evidence>
<dbReference type="InterPro" id="IPR010208">
    <property type="entry name" value="Ion_transpt_RnfC/RsxC"/>
</dbReference>
<dbReference type="InterPro" id="IPR011538">
    <property type="entry name" value="Nuo51_FMN-bd"/>
</dbReference>
<evidence type="ECO:0000256" key="6">
    <source>
        <dbReference type="ARBA" id="ARBA00023004"/>
    </source>
</evidence>
<comment type="function">
    <text evidence="8">Part of a membrane-bound complex that couples electron transfer with translocation of ions across the membrane.</text>
</comment>
<dbReference type="GO" id="GO:0022900">
    <property type="term" value="P:electron transport chain"/>
    <property type="evidence" value="ECO:0007669"/>
    <property type="project" value="UniProtKB-UniRule"/>
</dbReference>
<dbReference type="InterPro" id="IPR017900">
    <property type="entry name" value="4Fe4S_Fe_S_CS"/>
</dbReference>
<feature type="binding site" evidence="8">
    <location>
        <position position="428"/>
    </location>
    <ligand>
        <name>[4Fe-4S] cluster</name>
        <dbReference type="ChEBI" id="CHEBI:49883"/>
        <label>1</label>
    </ligand>
</feature>
<comment type="subunit">
    <text evidence="8">The complex is composed of six subunits: RnfA, RnfB, RnfC, RnfD, RnfE and RnfG.</text>
</comment>
<evidence type="ECO:0000256" key="8">
    <source>
        <dbReference type="HAMAP-Rule" id="MF_00461"/>
    </source>
</evidence>
<dbReference type="EMBL" id="FUXX01000018">
    <property type="protein sequence ID" value="SKA62297.1"/>
    <property type="molecule type" value="Genomic_DNA"/>
</dbReference>
<name>A0A1T4VBK5_9GAMM</name>
<dbReference type="InterPro" id="IPR017896">
    <property type="entry name" value="4Fe4S_Fe-S-bd"/>
</dbReference>